<reference evidence="2 3" key="1">
    <citation type="journal article" date="2018" name="BMC Genomics">
        <title>The genome of Naegleria lovaniensis, the basis for a comparative approach to unravel pathogenicity factors of the human pathogenic amoeba N. fowleri.</title>
        <authorList>
            <person name="Liechti N."/>
            <person name="Schurch N."/>
            <person name="Bruggmann R."/>
            <person name="Wittwer M."/>
        </authorList>
    </citation>
    <scope>NUCLEOTIDE SEQUENCE [LARGE SCALE GENOMIC DNA]</scope>
    <source>
        <strain evidence="2 3">ATCC 30569</strain>
    </source>
</reference>
<sequence length="121" mass="14136">MSTDPTRQLSGTNKTADNDDDIREPFYIYLQNSELNTNLQKYISAFVQHIASILEQDAPNVRRIVSFLPERNGILLFGFRRSTIKVLYSFLKSLDQKKHNINFEINLVLVESHKMTHDFNF</sequence>
<dbReference type="GeneID" id="68097065"/>
<name>A0AA88GRP3_NAELO</name>
<organism evidence="2 3">
    <name type="scientific">Naegleria lovaniensis</name>
    <name type="common">Amoeba</name>
    <dbReference type="NCBI Taxonomy" id="51637"/>
    <lineage>
        <taxon>Eukaryota</taxon>
        <taxon>Discoba</taxon>
        <taxon>Heterolobosea</taxon>
        <taxon>Tetramitia</taxon>
        <taxon>Eutetramitia</taxon>
        <taxon>Vahlkampfiidae</taxon>
        <taxon>Naegleria</taxon>
    </lineage>
</organism>
<dbReference type="EMBL" id="PYSW02000021">
    <property type="protein sequence ID" value="KAG2383273.1"/>
    <property type="molecule type" value="Genomic_DNA"/>
</dbReference>
<evidence type="ECO:0000256" key="1">
    <source>
        <dbReference type="SAM" id="MobiDB-lite"/>
    </source>
</evidence>
<accession>A0AA88GRP3</accession>
<feature type="region of interest" description="Disordered" evidence="1">
    <location>
        <begin position="1"/>
        <end position="20"/>
    </location>
</feature>
<comment type="caution">
    <text evidence="2">The sequence shown here is derived from an EMBL/GenBank/DDBJ whole genome shotgun (WGS) entry which is preliminary data.</text>
</comment>
<evidence type="ECO:0000313" key="3">
    <source>
        <dbReference type="Proteomes" id="UP000816034"/>
    </source>
</evidence>
<gene>
    <name evidence="2" type="ORF">C9374_004610</name>
</gene>
<dbReference type="Proteomes" id="UP000816034">
    <property type="component" value="Unassembled WGS sequence"/>
</dbReference>
<feature type="compositionally biased region" description="Polar residues" evidence="1">
    <location>
        <begin position="1"/>
        <end position="15"/>
    </location>
</feature>
<protein>
    <submittedName>
        <fullName evidence="2">Uncharacterized protein</fullName>
    </submittedName>
</protein>
<keyword evidence="3" id="KW-1185">Reference proteome</keyword>
<dbReference type="AlphaFoldDB" id="A0AA88GRP3"/>
<evidence type="ECO:0000313" key="2">
    <source>
        <dbReference type="EMBL" id="KAG2383273.1"/>
    </source>
</evidence>
<dbReference type="RefSeq" id="XP_044548952.1">
    <property type="nucleotide sequence ID" value="XM_044694269.1"/>
</dbReference>
<proteinExistence type="predicted"/>